<dbReference type="STRING" id="58919.A0A316Z679"/>
<feature type="region of interest" description="Disordered" evidence="1">
    <location>
        <begin position="1373"/>
        <end position="1539"/>
    </location>
</feature>
<dbReference type="RefSeq" id="XP_025596747.1">
    <property type="nucleotide sequence ID" value="XM_025745426.1"/>
</dbReference>
<reference evidence="2 3" key="1">
    <citation type="journal article" date="2018" name="Mol. Biol. Evol.">
        <title>Broad Genomic Sampling Reveals a Smut Pathogenic Ancestry of the Fungal Clade Ustilaginomycotina.</title>
        <authorList>
            <person name="Kijpornyongpan T."/>
            <person name="Mondo S.J."/>
            <person name="Barry K."/>
            <person name="Sandor L."/>
            <person name="Lee J."/>
            <person name="Lipzen A."/>
            <person name="Pangilinan J."/>
            <person name="LaButti K."/>
            <person name="Hainaut M."/>
            <person name="Henrissat B."/>
            <person name="Grigoriev I.V."/>
            <person name="Spatafora J.W."/>
            <person name="Aime M.C."/>
        </authorList>
    </citation>
    <scope>NUCLEOTIDE SEQUENCE [LARGE SCALE GENOMIC DNA]</scope>
    <source>
        <strain evidence="2 3">MCA 4186</strain>
    </source>
</reference>
<name>A0A316Z679_9BASI</name>
<sequence length="1539" mass="151447">MQHESPLPTRRSARGPARASRLEANRPYARRSGTGLAASASAQSLTASASTPSLHASPSARTGGDAEAGSPPQPQRSAGLLGSLGRAISRPLGWLGVAGGSSSQAGAGPAASTRGARSDDRSLALPSSASMGSLTRRSQRRTGAASTDEPDVDRYGSLGRGSLRAIGGRLASSAHASSGDLESQASGGAPPRRRGAGGAGAPPPPPPMSWTGSLGARSRLSQPPINAGGAGGAAATPLTRSTSSWLAPGVPANDARMATRSPSPARSNASAAVQTYGRARLSAAPTPRPSSLYATTPQRGGTPGASPSTPSFAFGYGSERRLAGLADAPLQTAAAALPSRSPFARRARASTGAVTAGSDAGRSSLLGQSRGVYPPTTSLSRPASLYAGSSISASPSASRLGSGQVARTRTWSSLGLAPPAARESAGESLLREYAVRRREGSMSISRAGSAAPGMDVDNASVASGTPGKRKEREREDEEMSAVSQSAKKRRMVWDQELGFVSRDELKARQPVPPPPQNEAERVLNFLEGMRTPLGDIRRAGSATPSLPPSHSLSRVHVPLPLRDAEVRRPAAEASGSLSRSVAPYSRAQRANRAAGPSEGGMRARTKRAQPLREPRADDAMSTGSHADEQSNDEMEGTTDEEAEQEEEEEIIEPPRRRGVSTRTAARKEAPAKETQPQEDNEPSPRRLRSGRALSPVKAAPVKQTPAKASLAAPAKKPQPSTGAAGGVSAPAASASSSRAAASAALAVPESNAASRASSVAPDVFSVRSDSDSGSVRRERSSLRQGAQKQISAHRRGGKSNRVGLEEDDDEDGDAEEERLELEKVKMPEVVFPSGFAFGKTSSASTAPATKPVSTEQTKPTEQKDAGADKPASSTPAFSFGAPASADKPASAEGAGGSLLSRFGGFAAPAQESTTPKKSPPPSSKFFPAAQAAPPASSASSEPPKPLFSFAPAAVTEAAKKSDEAKATPAAGASSFFSMPAAAPAAAPARDEKKSGPVPNFFGSAATAEAPKPPASSTAAPTFSFGAPASASSSAPAATPAFGGFGAPKKRSADDDEEAKSQSADPPAKKAAADANGAAEAPKAAFSFGGFGAAPASSAAPASGTPAFSFGAKPAAASGGSLFGAPAADKPAASVAPATPAFGGFGTPSASPKNLFGAATPATPAPAAATSDAAGAGNSMQESPSTSTTEAASAPAPAATPFTFGSQTSSGTSAASTTIGSSLFGGSAKASTPASGTDSAPSGFTFKPAGAASTASAASSTSTPFGAAAPAASSGFTFGAPAASSTGMFGSSAPAASSQPPQQAPSPAFTFGAGSASPAPTSPAAQPAQPPSSGTFTFGQPAASSSSFGAFGSGAPAAAAPSFGAFGAGTASNASSRAASPFGAPAPQSTSTFGGFGNPSAPGTPAASSAGTGFTFGAPAASAPAPAANGSAPAGFTFGMPSSAGAAPAAGGFGQQQASSQSSASPFVFGASQPTTPSGSAPFHFGAPPDANAPQTPPATGAPAAGGGGFFNLGAAPTPGAGSPAGGRPIKGVPRARRGR</sequence>
<accession>A0A316Z679</accession>
<feature type="compositionally biased region" description="Low complexity" evidence="1">
    <location>
        <begin position="1491"/>
        <end position="1502"/>
    </location>
</feature>
<evidence type="ECO:0000256" key="1">
    <source>
        <dbReference type="SAM" id="MobiDB-lite"/>
    </source>
</evidence>
<proteinExistence type="predicted"/>
<feature type="compositionally biased region" description="Basic and acidic residues" evidence="1">
    <location>
        <begin position="768"/>
        <end position="781"/>
    </location>
</feature>
<feature type="region of interest" description="Disordered" evidence="1">
    <location>
        <begin position="567"/>
        <end position="1078"/>
    </location>
</feature>
<dbReference type="GeneID" id="37272970"/>
<feature type="compositionally biased region" description="Low complexity" evidence="1">
    <location>
        <begin position="1398"/>
        <end position="1466"/>
    </location>
</feature>
<protein>
    <submittedName>
        <fullName evidence="2">Uncharacterized protein</fullName>
    </submittedName>
</protein>
<feature type="compositionally biased region" description="Low complexity" evidence="1">
    <location>
        <begin position="1511"/>
        <end position="1527"/>
    </location>
</feature>
<feature type="compositionally biased region" description="Low complexity" evidence="1">
    <location>
        <begin position="923"/>
        <end position="941"/>
    </location>
</feature>
<evidence type="ECO:0000313" key="2">
    <source>
        <dbReference type="EMBL" id="PWN96468.1"/>
    </source>
</evidence>
<feature type="region of interest" description="Disordered" evidence="1">
    <location>
        <begin position="1287"/>
        <end position="1338"/>
    </location>
</feature>
<keyword evidence="3" id="KW-1185">Reference proteome</keyword>
<gene>
    <name evidence="2" type="ORF">FA09DRAFT_362027</name>
</gene>
<feature type="compositionally biased region" description="Low complexity" evidence="1">
    <location>
        <begin position="1156"/>
        <end position="1210"/>
    </location>
</feature>
<feature type="compositionally biased region" description="Polar residues" evidence="1">
    <location>
        <begin position="174"/>
        <end position="186"/>
    </location>
</feature>
<feature type="region of interest" description="Disordered" evidence="1">
    <location>
        <begin position="443"/>
        <end position="487"/>
    </location>
</feature>
<feature type="compositionally biased region" description="Low complexity" evidence="1">
    <location>
        <begin position="705"/>
        <end position="754"/>
    </location>
</feature>
<feature type="compositionally biased region" description="Low complexity" evidence="1">
    <location>
        <begin position="1124"/>
        <end position="1137"/>
    </location>
</feature>
<organism evidence="2 3">
    <name type="scientific">Tilletiopsis washingtonensis</name>
    <dbReference type="NCBI Taxonomy" id="58919"/>
    <lineage>
        <taxon>Eukaryota</taxon>
        <taxon>Fungi</taxon>
        <taxon>Dikarya</taxon>
        <taxon>Basidiomycota</taxon>
        <taxon>Ustilaginomycotina</taxon>
        <taxon>Exobasidiomycetes</taxon>
        <taxon>Entylomatales</taxon>
        <taxon>Entylomatales incertae sedis</taxon>
        <taxon>Tilletiopsis</taxon>
    </lineage>
</organism>
<dbReference type="OrthoDB" id="3367079at2759"/>
<feature type="region of interest" description="Disordered" evidence="1">
    <location>
        <begin position="335"/>
        <end position="381"/>
    </location>
</feature>
<feature type="region of interest" description="Disordered" evidence="1">
    <location>
        <begin position="1"/>
        <end position="313"/>
    </location>
</feature>
<feature type="compositionally biased region" description="Low complexity" evidence="1">
    <location>
        <begin position="100"/>
        <end position="112"/>
    </location>
</feature>
<feature type="compositionally biased region" description="Low complexity" evidence="1">
    <location>
        <begin position="1003"/>
        <end position="1041"/>
    </location>
</feature>
<feature type="compositionally biased region" description="Basic and acidic residues" evidence="1">
    <location>
        <begin position="858"/>
        <end position="867"/>
    </location>
</feature>
<feature type="compositionally biased region" description="Acidic residues" evidence="1">
    <location>
        <begin position="805"/>
        <end position="819"/>
    </location>
</feature>
<feature type="compositionally biased region" description="Low complexity" evidence="1">
    <location>
        <begin position="30"/>
        <end position="60"/>
    </location>
</feature>
<dbReference type="EMBL" id="KZ819299">
    <property type="protein sequence ID" value="PWN96468.1"/>
    <property type="molecule type" value="Genomic_DNA"/>
</dbReference>
<evidence type="ECO:0000313" key="3">
    <source>
        <dbReference type="Proteomes" id="UP000245946"/>
    </source>
</evidence>
<feature type="compositionally biased region" description="Low complexity" evidence="1">
    <location>
        <begin position="260"/>
        <end position="272"/>
    </location>
</feature>
<feature type="compositionally biased region" description="Polar residues" evidence="1">
    <location>
        <begin position="125"/>
        <end position="136"/>
    </location>
</feature>
<feature type="compositionally biased region" description="Low complexity" evidence="1">
    <location>
        <begin position="1290"/>
        <end position="1338"/>
    </location>
</feature>
<feature type="compositionally biased region" description="Polar residues" evidence="1">
    <location>
        <begin position="839"/>
        <end position="857"/>
    </location>
</feature>
<dbReference type="Proteomes" id="UP000245946">
    <property type="component" value="Unassembled WGS sequence"/>
</dbReference>
<feature type="compositionally biased region" description="Acidic residues" evidence="1">
    <location>
        <begin position="629"/>
        <end position="651"/>
    </location>
</feature>
<feature type="compositionally biased region" description="Low complexity" evidence="1">
    <location>
        <begin position="968"/>
        <end position="987"/>
    </location>
</feature>
<feature type="region of interest" description="Disordered" evidence="1">
    <location>
        <begin position="1118"/>
        <end position="1210"/>
    </location>
</feature>
<feature type="compositionally biased region" description="Polar residues" evidence="1">
    <location>
        <begin position="292"/>
        <end position="311"/>
    </location>
</feature>